<reference evidence="2 3" key="1">
    <citation type="submission" date="2019-03" db="EMBL/GenBank/DDBJ databases">
        <title>Deep-cultivation of Planctomycetes and their phenomic and genomic characterization uncovers novel biology.</title>
        <authorList>
            <person name="Wiegand S."/>
            <person name="Jogler M."/>
            <person name="Boedeker C."/>
            <person name="Pinto D."/>
            <person name="Vollmers J."/>
            <person name="Rivas-Marin E."/>
            <person name="Kohn T."/>
            <person name="Peeters S.H."/>
            <person name="Heuer A."/>
            <person name="Rast P."/>
            <person name="Oberbeckmann S."/>
            <person name="Bunk B."/>
            <person name="Jeske O."/>
            <person name="Meyerdierks A."/>
            <person name="Storesund J.E."/>
            <person name="Kallscheuer N."/>
            <person name="Luecker S."/>
            <person name="Lage O.M."/>
            <person name="Pohl T."/>
            <person name="Merkel B.J."/>
            <person name="Hornburger P."/>
            <person name="Mueller R.-W."/>
            <person name="Bruemmer F."/>
            <person name="Labrenz M."/>
            <person name="Spormann A.M."/>
            <person name="Op den Camp H."/>
            <person name="Overmann J."/>
            <person name="Amann R."/>
            <person name="Jetten M.S.M."/>
            <person name="Mascher T."/>
            <person name="Medema M.H."/>
            <person name="Devos D.P."/>
            <person name="Kaster A.-K."/>
            <person name="Ovreas L."/>
            <person name="Rohde M."/>
            <person name="Galperin M.Y."/>
            <person name="Jogler C."/>
        </authorList>
    </citation>
    <scope>NUCLEOTIDE SEQUENCE [LARGE SCALE GENOMIC DNA]</scope>
    <source>
        <strain evidence="2 3">V202</strain>
    </source>
</reference>
<accession>A0A517WW85</accession>
<dbReference type="Proteomes" id="UP000318384">
    <property type="component" value="Chromosome"/>
</dbReference>
<feature type="transmembrane region" description="Helical" evidence="1">
    <location>
        <begin position="12"/>
        <end position="35"/>
    </location>
</feature>
<proteinExistence type="predicted"/>
<keyword evidence="1" id="KW-1133">Transmembrane helix</keyword>
<sequence>MYGFLDYLTYAMMIVSHFIIMLVTILFAVIAVVYARDVAKQKRDIDDRFDS</sequence>
<name>A0A517WW85_9PLAN</name>
<protein>
    <submittedName>
        <fullName evidence="2">Uncharacterized protein</fullName>
    </submittedName>
</protein>
<keyword evidence="1" id="KW-0472">Membrane</keyword>
<dbReference type="EMBL" id="CP037422">
    <property type="protein sequence ID" value="QDU09472.1"/>
    <property type="molecule type" value="Genomic_DNA"/>
</dbReference>
<keyword evidence="3" id="KW-1185">Reference proteome</keyword>
<organism evidence="2 3">
    <name type="scientific">Gimesia aquarii</name>
    <dbReference type="NCBI Taxonomy" id="2527964"/>
    <lineage>
        <taxon>Bacteria</taxon>
        <taxon>Pseudomonadati</taxon>
        <taxon>Planctomycetota</taxon>
        <taxon>Planctomycetia</taxon>
        <taxon>Planctomycetales</taxon>
        <taxon>Planctomycetaceae</taxon>
        <taxon>Gimesia</taxon>
    </lineage>
</organism>
<evidence type="ECO:0000313" key="3">
    <source>
        <dbReference type="Proteomes" id="UP000318384"/>
    </source>
</evidence>
<gene>
    <name evidence="2" type="ORF">V202x_28470</name>
</gene>
<evidence type="ECO:0000256" key="1">
    <source>
        <dbReference type="SAM" id="Phobius"/>
    </source>
</evidence>
<dbReference type="AlphaFoldDB" id="A0A517WW85"/>
<keyword evidence="1" id="KW-0812">Transmembrane</keyword>
<evidence type="ECO:0000313" key="2">
    <source>
        <dbReference type="EMBL" id="QDU09472.1"/>
    </source>
</evidence>